<dbReference type="AlphaFoldDB" id="A3K9M1"/>
<name>A3K9M1_SAGS3</name>
<gene>
    <name evidence="2" type="ORF">SSE37_05902</name>
</gene>
<reference evidence="2 3" key="1">
    <citation type="submission" date="2006-06" db="EMBL/GenBank/DDBJ databases">
        <authorList>
            <person name="Moran M.A."/>
            <person name="Ferriera S."/>
            <person name="Johnson J."/>
            <person name="Kravitz S."/>
            <person name="Beeson K."/>
            <person name="Sutton G."/>
            <person name="Rogers Y.-H."/>
            <person name="Friedman R."/>
            <person name="Frazier M."/>
            <person name="Venter J.C."/>
        </authorList>
    </citation>
    <scope>NUCLEOTIDE SEQUENCE [LARGE SCALE GENOMIC DNA]</scope>
    <source>
        <strain evidence="2 3">E-37</strain>
    </source>
</reference>
<evidence type="ECO:0000256" key="1">
    <source>
        <dbReference type="SAM" id="MobiDB-lite"/>
    </source>
</evidence>
<proteinExistence type="predicted"/>
<feature type="region of interest" description="Disordered" evidence="1">
    <location>
        <begin position="1"/>
        <end position="28"/>
    </location>
</feature>
<accession>A3K9M1</accession>
<evidence type="ECO:0000313" key="3">
    <source>
        <dbReference type="Proteomes" id="UP000005713"/>
    </source>
</evidence>
<organism evidence="2 3">
    <name type="scientific">Sagittula stellata (strain ATCC 700073 / DSM 11524 / E-37)</name>
    <dbReference type="NCBI Taxonomy" id="388399"/>
    <lineage>
        <taxon>Bacteria</taxon>
        <taxon>Pseudomonadati</taxon>
        <taxon>Pseudomonadota</taxon>
        <taxon>Alphaproteobacteria</taxon>
        <taxon>Rhodobacterales</taxon>
        <taxon>Roseobacteraceae</taxon>
        <taxon>Sagittula</taxon>
    </lineage>
</organism>
<sequence length="28" mass="3162">MAPSAPSEIHERLHCRVDQDKVKRGMAV</sequence>
<evidence type="ECO:0000313" key="2">
    <source>
        <dbReference type="EMBL" id="EBA06165.1"/>
    </source>
</evidence>
<feature type="compositionally biased region" description="Basic and acidic residues" evidence="1">
    <location>
        <begin position="8"/>
        <end position="28"/>
    </location>
</feature>
<dbReference type="Proteomes" id="UP000005713">
    <property type="component" value="Unassembled WGS sequence"/>
</dbReference>
<protein>
    <submittedName>
        <fullName evidence="2">Uncharacterized protein</fullName>
    </submittedName>
</protein>
<comment type="caution">
    <text evidence="2">The sequence shown here is derived from an EMBL/GenBank/DDBJ whole genome shotgun (WGS) entry which is preliminary data.</text>
</comment>
<dbReference type="EMBL" id="AAYA01000018">
    <property type="protein sequence ID" value="EBA06165.1"/>
    <property type="molecule type" value="Genomic_DNA"/>
</dbReference>
<keyword evidence="3" id="KW-1185">Reference proteome</keyword>